<dbReference type="Gene3D" id="1.10.8.280">
    <property type="entry name" value="ABC transporter ATPase domain-like"/>
    <property type="match status" value="1"/>
</dbReference>
<protein>
    <submittedName>
        <fullName evidence="4">Excinuclease ABC subunit A</fullName>
    </submittedName>
</protein>
<dbReference type="Gene3D" id="1.20.1580.10">
    <property type="entry name" value="ABC transporter ATPase like domain"/>
    <property type="match status" value="1"/>
</dbReference>
<proteinExistence type="predicted"/>
<dbReference type="Pfam" id="PF17755">
    <property type="entry name" value="UvrA_DNA-bind"/>
    <property type="match status" value="1"/>
</dbReference>
<keyword evidence="2" id="KW-0862">Zinc</keyword>
<evidence type="ECO:0000259" key="3">
    <source>
        <dbReference type="Pfam" id="PF17755"/>
    </source>
</evidence>
<comment type="caution">
    <text evidence="4">The sequence shown here is derived from an EMBL/GenBank/DDBJ whole genome shotgun (WGS) entry which is preliminary data.</text>
</comment>
<dbReference type="AlphaFoldDB" id="A0A3D9SJC8"/>
<gene>
    <name evidence="4" type="ORF">A8990_107187</name>
</gene>
<dbReference type="InterPro" id="IPR041552">
    <property type="entry name" value="UvrA_DNA-bd"/>
</dbReference>
<evidence type="ECO:0000256" key="1">
    <source>
        <dbReference type="ARBA" id="ARBA00022723"/>
    </source>
</evidence>
<organism evidence="4 5">
    <name type="scientific">Paenibacillus taihuensis</name>
    <dbReference type="NCBI Taxonomy" id="1156355"/>
    <lineage>
        <taxon>Bacteria</taxon>
        <taxon>Bacillati</taxon>
        <taxon>Bacillota</taxon>
        <taxon>Bacilli</taxon>
        <taxon>Bacillales</taxon>
        <taxon>Paenibacillaceae</taxon>
        <taxon>Paenibacillus</taxon>
    </lineage>
</organism>
<keyword evidence="1" id="KW-0479">Metal-binding</keyword>
<name>A0A3D9SJC8_9BACL</name>
<keyword evidence="5" id="KW-1185">Reference proteome</keyword>
<evidence type="ECO:0000313" key="4">
    <source>
        <dbReference type="EMBL" id="REE89089.1"/>
    </source>
</evidence>
<feature type="domain" description="UvrA DNA-binding" evidence="3">
    <location>
        <begin position="6"/>
        <end position="77"/>
    </location>
</feature>
<evidence type="ECO:0000256" key="2">
    <source>
        <dbReference type="ARBA" id="ARBA00022833"/>
    </source>
</evidence>
<accession>A0A3D9SJC8</accession>
<dbReference type="Proteomes" id="UP000256304">
    <property type="component" value="Unassembled WGS sequence"/>
</dbReference>
<dbReference type="EMBL" id="QTTN01000007">
    <property type="protein sequence ID" value="REE89089.1"/>
    <property type="molecule type" value="Genomic_DNA"/>
</dbReference>
<dbReference type="GO" id="GO:0046872">
    <property type="term" value="F:metal ion binding"/>
    <property type="evidence" value="ECO:0007669"/>
    <property type="project" value="UniProtKB-KW"/>
</dbReference>
<sequence length="203" mass="23024">MTGDLDPRRMIAPELSLWNGAVLLWAGTDCGPVAKIKVLAARIGIDYKKPLAQQEEQFVDILLHGYAHEPVTYVHKKVVKTAFYNGCVTDLKYMRDKGTVSKGILRAIKLFSLHEQCPACEGNLAEQVRLLQGYSLSDIKQLPISESLQVVLKLREMLDEEQSDRYGELIEYVSMHLEYLHKIGMRSLSQFDVRVPVRPEIVP</sequence>
<evidence type="ECO:0000313" key="5">
    <source>
        <dbReference type="Proteomes" id="UP000256304"/>
    </source>
</evidence>
<reference evidence="4 5" key="1">
    <citation type="submission" date="2018-08" db="EMBL/GenBank/DDBJ databases">
        <title>Genomic Encyclopedia of Type Strains, Phase III (KMG-III): the genomes of soil and plant-associated and newly described type strains.</title>
        <authorList>
            <person name="Whitman W."/>
        </authorList>
    </citation>
    <scope>NUCLEOTIDE SEQUENCE [LARGE SCALE GENOMIC DNA]</scope>
    <source>
        <strain evidence="4 5">CGMCC 1.10966</strain>
    </source>
</reference>